<dbReference type="InterPro" id="IPR053958">
    <property type="entry name" value="HMGCR/SNAP/NPC1-like_SSD"/>
</dbReference>
<dbReference type="PROSITE" id="PS50156">
    <property type="entry name" value="SSD"/>
    <property type="match status" value="1"/>
</dbReference>
<dbReference type="InterPro" id="IPR000731">
    <property type="entry name" value="SSD"/>
</dbReference>
<evidence type="ECO:0000259" key="2">
    <source>
        <dbReference type="PROSITE" id="PS50156"/>
    </source>
</evidence>
<dbReference type="STRING" id="7398.A0A1B0AH64"/>
<accession>A0A1B0AH64</accession>
<reference evidence="4" key="1">
    <citation type="submission" date="2014-03" db="EMBL/GenBank/DDBJ databases">
        <authorList>
            <person name="Aksoy S."/>
            <person name="Warren W."/>
            <person name="Wilson R.K."/>
        </authorList>
    </citation>
    <scope>NUCLEOTIDE SEQUENCE [LARGE SCALE GENOMIC DNA]</scope>
    <source>
        <strain evidence="4">IAEA</strain>
    </source>
</reference>
<keyword evidence="4" id="KW-1185">Reference proteome</keyword>
<keyword evidence="1" id="KW-0812">Transmembrane</keyword>
<name>A0A1B0AH64_GLOPL</name>
<reference evidence="3" key="2">
    <citation type="submission" date="2020-05" db="UniProtKB">
        <authorList>
            <consortium name="EnsemblMetazoa"/>
        </authorList>
    </citation>
    <scope>IDENTIFICATION</scope>
    <source>
        <strain evidence="3">IAEA</strain>
    </source>
</reference>
<keyword evidence="1" id="KW-0472">Membrane</keyword>
<sequence>MGTLSGVQRLEILCTFAVMSVILNYIVFMTVYPACLSLVLDLSRSGKDMSLVREESLLLKALSDGEQKTNPVVQRVKTIMTPGLMIVHIYSRMVLSTNDYDTVEKTLTPKLQMNPNNNGTESTEFTQLLIKWLTDQIVILILLTALVIKRNARLRGAILIGNTELTETCENLILNAIDLTPFGDDILNLAIDIEGCFD</sequence>
<dbReference type="Pfam" id="PF12349">
    <property type="entry name" value="Sterol-sensing"/>
    <property type="match status" value="1"/>
</dbReference>
<evidence type="ECO:0000313" key="4">
    <source>
        <dbReference type="Proteomes" id="UP000092445"/>
    </source>
</evidence>
<feature type="domain" description="SSD" evidence="2">
    <location>
        <begin position="1"/>
        <end position="38"/>
    </location>
</feature>
<dbReference type="EnsemblMetazoa" id="GPAI045623-RA">
    <property type="protein sequence ID" value="GPAI045623-PA"/>
    <property type="gene ID" value="GPAI045623"/>
</dbReference>
<proteinExistence type="predicted"/>
<keyword evidence="1" id="KW-1133">Transmembrane helix</keyword>
<protein>
    <recommendedName>
        <fullName evidence="2">SSD domain-containing protein</fullName>
    </recommendedName>
</protein>
<dbReference type="AlphaFoldDB" id="A0A1B0AH64"/>
<organism evidence="3 4">
    <name type="scientific">Glossina pallidipes</name>
    <name type="common">Tsetse fly</name>
    <dbReference type="NCBI Taxonomy" id="7398"/>
    <lineage>
        <taxon>Eukaryota</taxon>
        <taxon>Metazoa</taxon>
        <taxon>Ecdysozoa</taxon>
        <taxon>Arthropoda</taxon>
        <taxon>Hexapoda</taxon>
        <taxon>Insecta</taxon>
        <taxon>Pterygota</taxon>
        <taxon>Neoptera</taxon>
        <taxon>Endopterygota</taxon>
        <taxon>Diptera</taxon>
        <taxon>Brachycera</taxon>
        <taxon>Muscomorpha</taxon>
        <taxon>Hippoboscoidea</taxon>
        <taxon>Glossinidae</taxon>
        <taxon>Glossina</taxon>
    </lineage>
</organism>
<dbReference type="VEuPathDB" id="VectorBase:GPAI045623"/>
<evidence type="ECO:0000313" key="3">
    <source>
        <dbReference type="EnsemblMetazoa" id="GPAI045623-PA"/>
    </source>
</evidence>
<evidence type="ECO:0000256" key="1">
    <source>
        <dbReference type="SAM" id="Phobius"/>
    </source>
</evidence>
<dbReference type="Proteomes" id="UP000092445">
    <property type="component" value="Unassembled WGS sequence"/>
</dbReference>
<feature type="transmembrane region" description="Helical" evidence="1">
    <location>
        <begin position="12"/>
        <end position="40"/>
    </location>
</feature>